<evidence type="ECO:0000313" key="6">
    <source>
        <dbReference type="Proteomes" id="UP000611640"/>
    </source>
</evidence>
<dbReference type="CDD" id="cd03444">
    <property type="entry name" value="Thioesterase_II_repeat1"/>
    <property type="match status" value="1"/>
</dbReference>
<dbReference type="RefSeq" id="WP_239156732.1">
    <property type="nucleotide sequence ID" value="NZ_AP023355.1"/>
</dbReference>
<protein>
    <submittedName>
        <fullName evidence="5">Acyl-CoA thioesterase II</fullName>
    </submittedName>
</protein>
<evidence type="ECO:0000313" key="5">
    <source>
        <dbReference type="EMBL" id="BCJ33510.1"/>
    </source>
</evidence>
<feature type="domain" description="Acyl-CoA thioesterase-like N-terminal HotDog" evidence="4">
    <location>
        <begin position="47"/>
        <end position="125"/>
    </location>
</feature>
<name>A0A7R7DKR9_9ACTN</name>
<keyword evidence="2" id="KW-0378">Hydrolase</keyword>
<feature type="domain" description="Acyl-CoA thioesterase 2 C-terminal" evidence="3">
    <location>
        <begin position="182"/>
        <end position="305"/>
    </location>
</feature>
<reference evidence="5 6" key="1">
    <citation type="submission" date="2020-08" db="EMBL/GenBank/DDBJ databases">
        <title>Whole genome shotgun sequence of Actinocatenispora thailandica NBRC 105041.</title>
        <authorList>
            <person name="Komaki H."/>
            <person name="Tamura T."/>
        </authorList>
    </citation>
    <scope>NUCLEOTIDE SEQUENCE [LARGE SCALE GENOMIC DNA]</scope>
    <source>
        <strain evidence="5 6">NBRC 105041</strain>
    </source>
</reference>
<dbReference type="Proteomes" id="UP000611640">
    <property type="component" value="Chromosome"/>
</dbReference>
<dbReference type="PANTHER" id="PTHR11066:SF34">
    <property type="entry name" value="ACYL-COENZYME A THIOESTERASE 8"/>
    <property type="match status" value="1"/>
</dbReference>
<dbReference type="SUPFAM" id="SSF54637">
    <property type="entry name" value="Thioesterase/thiol ester dehydrase-isomerase"/>
    <property type="match status" value="2"/>
</dbReference>
<dbReference type="InterPro" id="IPR049449">
    <property type="entry name" value="TesB_ACOT8-like_N"/>
</dbReference>
<comment type="similarity">
    <text evidence="1">Belongs to the C/M/P thioester hydrolase family.</text>
</comment>
<dbReference type="GO" id="GO:0047617">
    <property type="term" value="F:fatty acyl-CoA hydrolase activity"/>
    <property type="evidence" value="ECO:0007669"/>
    <property type="project" value="InterPro"/>
</dbReference>
<dbReference type="InterPro" id="IPR029069">
    <property type="entry name" value="HotDog_dom_sf"/>
</dbReference>
<dbReference type="AlphaFoldDB" id="A0A7R7DKR9"/>
<dbReference type="KEGG" id="atl:Athai_10130"/>
<evidence type="ECO:0000259" key="3">
    <source>
        <dbReference type="Pfam" id="PF02551"/>
    </source>
</evidence>
<accession>A0A7R7DKR9</accession>
<dbReference type="GO" id="GO:0009062">
    <property type="term" value="P:fatty acid catabolic process"/>
    <property type="evidence" value="ECO:0007669"/>
    <property type="project" value="TreeGrafter"/>
</dbReference>
<proteinExistence type="inferred from homology"/>
<evidence type="ECO:0000256" key="2">
    <source>
        <dbReference type="ARBA" id="ARBA00022801"/>
    </source>
</evidence>
<keyword evidence="6" id="KW-1185">Reference proteome</keyword>
<dbReference type="Pfam" id="PF02551">
    <property type="entry name" value="Acyl_CoA_thio"/>
    <property type="match status" value="1"/>
</dbReference>
<dbReference type="InterPro" id="IPR042171">
    <property type="entry name" value="Acyl-CoA_hotdog"/>
</dbReference>
<evidence type="ECO:0000256" key="1">
    <source>
        <dbReference type="ARBA" id="ARBA00006538"/>
    </source>
</evidence>
<dbReference type="Gene3D" id="2.40.160.210">
    <property type="entry name" value="Acyl-CoA thioesterase, double hotdog domain"/>
    <property type="match status" value="1"/>
</dbReference>
<dbReference type="InterPro" id="IPR025652">
    <property type="entry name" value="TesB_C"/>
</dbReference>
<dbReference type="CDD" id="cd03445">
    <property type="entry name" value="Thioesterase_II_repeat2"/>
    <property type="match status" value="1"/>
</dbReference>
<dbReference type="InterPro" id="IPR003703">
    <property type="entry name" value="Acyl_CoA_thio"/>
</dbReference>
<organism evidence="5 6">
    <name type="scientific">Actinocatenispora thailandica</name>
    <dbReference type="NCBI Taxonomy" id="227318"/>
    <lineage>
        <taxon>Bacteria</taxon>
        <taxon>Bacillati</taxon>
        <taxon>Actinomycetota</taxon>
        <taxon>Actinomycetes</taxon>
        <taxon>Micromonosporales</taxon>
        <taxon>Micromonosporaceae</taxon>
        <taxon>Actinocatenispora</taxon>
    </lineage>
</organism>
<dbReference type="PANTHER" id="PTHR11066">
    <property type="entry name" value="ACYL-COA THIOESTERASE"/>
    <property type="match status" value="1"/>
</dbReference>
<evidence type="ECO:0000259" key="4">
    <source>
        <dbReference type="Pfam" id="PF13622"/>
    </source>
</evidence>
<dbReference type="Pfam" id="PF13622">
    <property type="entry name" value="4HBT_3"/>
    <property type="match status" value="1"/>
</dbReference>
<sequence>MTDDARPARPPVTEDATSAIFTRAVTLTEVAPEHFDRAYTAVTQPCPWPKAYGGDLVAQAVVAAIRTVEGKHLHSTHSYFMRPAEIGAEVRYEVEILRDGRGYATRQVRGYQGGKPIFVCLASFAAGGPGGRIQSDPPANVAGPDSLPTSAEYLAGRAGGTMTDRSRDYWQHGRGFDMRHVPGPVYLTVDGARVPHQAVWVRPFDGLRGVPGLDDAQRDTAALSYVCDYTILEPTLRALGLAWAREGLVTASLDHSMWFHRTAPLDGWLLYAQEALSASDGRGLNLGRFFTPDGTHLATVVQEGMIRTPTGATT</sequence>
<gene>
    <name evidence="5" type="ORF">Athai_10130</name>
</gene>
<dbReference type="GO" id="GO:0006637">
    <property type="term" value="P:acyl-CoA metabolic process"/>
    <property type="evidence" value="ECO:0007669"/>
    <property type="project" value="InterPro"/>
</dbReference>
<dbReference type="EMBL" id="AP023355">
    <property type="protein sequence ID" value="BCJ33510.1"/>
    <property type="molecule type" value="Genomic_DNA"/>
</dbReference>